<evidence type="ECO:0000313" key="2">
    <source>
        <dbReference type="EMBL" id="JAP12605.1"/>
    </source>
</evidence>
<keyword evidence="1" id="KW-0472">Membrane</keyword>
<feature type="non-terminal residue" evidence="2">
    <location>
        <position position="1"/>
    </location>
</feature>
<dbReference type="AlphaFoldDB" id="A0A0V0GXC2"/>
<evidence type="ECO:0000256" key="1">
    <source>
        <dbReference type="SAM" id="Phobius"/>
    </source>
</evidence>
<organism evidence="2">
    <name type="scientific">Solanum chacoense</name>
    <name type="common">Chaco potato</name>
    <dbReference type="NCBI Taxonomy" id="4108"/>
    <lineage>
        <taxon>Eukaryota</taxon>
        <taxon>Viridiplantae</taxon>
        <taxon>Streptophyta</taxon>
        <taxon>Embryophyta</taxon>
        <taxon>Tracheophyta</taxon>
        <taxon>Spermatophyta</taxon>
        <taxon>Magnoliopsida</taxon>
        <taxon>eudicotyledons</taxon>
        <taxon>Gunneridae</taxon>
        <taxon>Pentapetalae</taxon>
        <taxon>asterids</taxon>
        <taxon>lamiids</taxon>
        <taxon>Solanales</taxon>
        <taxon>Solanaceae</taxon>
        <taxon>Solanoideae</taxon>
        <taxon>Solaneae</taxon>
        <taxon>Solanum</taxon>
    </lineage>
</organism>
<reference evidence="2" key="1">
    <citation type="submission" date="2015-12" db="EMBL/GenBank/DDBJ databases">
        <title>Gene expression during late stages of embryo sac development: a critical building block for successful pollen-pistil interactions.</title>
        <authorList>
            <person name="Liu Y."/>
            <person name="Joly V."/>
            <person name="Sabar M."/>
            <person name="Matton D.P."/>
        </authorList>
    </citation>
    <scope>NUCLEOTIDE SEQUENCE</scope>
</reference>
<proteinExistence type="predicted"/>
<protein>
    <submittedName>
        <fullName evidence="2">Putative ovule protein</fullName>
    </submittedName>
</protein>
<feature type="transmembrane region" description="Helical" evidence="1">
    <location>
        <begin position="16"/>
        <end position="35"/>
    </location>
</feature>
<keyword evidence="1" id="KW-0812">Transmembrane</keyword>
<sequence length="73" mass="8650">LRVWFSSFSAYIFDEFSLSFLLFVCFFSKLLRFFCSISQVGQRFYINLQKGINLLLICLICQSNTEKGYNYMS</sequence>
<dbReference type="EMBL" id="GEDG01029350">
    <property type="protein sequence ID" value="JAP12605.1"/>
    <property type="molecule type" value="Transcribed_RNA"/>
</dbReference>
<accession>A0A0V0GXC2</accession>
<keyword evidence="1" id="KW-1133">Transmembrane helix</keyword>
<name>A0A0V0GXC2_SOLCH</name>